<accession>A0A843XC12</accession>
<sequence length="58" mass="6204">MWITGRNTAGALGTHGSAEFMNKGTIRSGTNTTPSILSATQPARRPLRAMRTLPKTGY</sequence>
<protein>
    <submittedName>
        <fullName evidence="2">Uncharacterized protein</fullName>
    </submittedName>
</protein>
<feature type="region of interest" description="Disordered" evidence="1">
    <location>
        <begin position="1"/>
        <end position="44"/>
    </location>
</feature>
<feature type="compositionally biased region" description="Polar residues" evidence="1">
    <location>
        <begin position="25"/>
        <end position="41"/>
    </location>
</feature>
<reference evidence="2" key="1">
    <citation type="submission" date="2017-07" db="EMBL/GenBank/DDBJ databases">
        <title>Taro Niue Genome Assembly and Annotation.</title>
        <authorList>
            <person name="Atibalentja N."/>
            <person name="Keating K."/>
            <person name="Fields C.J."/>
        </authorList>
    </citation>
    <scope>NUCLEOTIDE SEQUENCE</scope>
    <source>
        <strain evidence="2">Niue_2</strain>
        <tissue evidence="2">Leaf</tissue>
    </source>
</reference>
<keyword evidence="3" id="KW-1185">Reference proteome</keyword>
<evidence type="ECO:0000313" key="2">
    <source>
        <dbReference type="EMBL" id="MQM16842.1"/>
    </source>
</evidence>
<gene>
    <name evidence="2" type="ORF">Taro_049803</name>
</gene>
<evidence type="ECO:0000256" key="1">
    <source>
        <dbReference type="SAM" id="MobiDB-lite"/>
    </source>
</evidence>
<name>A0A843XC12_COLES</name>
<proteinExistence type="predicted"/>
<organism evidence="2 3">
    <name type="scientific">Colocasia esculenta</name>
    <name type="common">Wild taro</name>
    <name type="synonym">Arum esculentum</name>
    <dbReference type="NCBI Taxonomy" id="4460"/>
    <lineage>
        <taxon>Eukaryota</taxon>
        <taxon>Viridiplantae</taxon>
        <taxon>Streptophyta</taxon>
        <taxon>Embryophyta</taxon>
        <taxon>Tracheophyta</taxon>
        <taxon>Spermatophyta</taxon>
        <taxon>Magnoliopsida</taxon>
        <taxon>Liliopsida</taxon>
        <taxon>Araceae</taxon>
        <taxon>Aroideae</taxon>
        <taxon>Colocasieae</taxon>
        <taxon>Colocasia</taxon>
    </lineage>
</organism>
<comment type="caution">
    <text evidence="2">The sequence shown here is derived from an EMBL/GenBank/DDBJ whole genome shotgun (WGS) entry which is preliminary data.</text>
</comment>
<dbReference type="EMBL" id="NMUH01007201">
    <property type="protein sequence ID" value="MQM16842.1"/>
    <property type="molecule type" value="Genomic_DNA"/>
</dbReference>
<dbReference type="AlphaFoldDB" id="A0A843XC12"/>
<dbReference type="Proteomes" id="UP000652761">
    <property type="component" value="Unassembled WGS sequence"/>
</dbReference>
<evidence type="ECO:0000313" key="3">
    <source>
        <dbReference type="Proteomes" id="UP000652761"/>
    </source>
</evidence>